<name>A0A9E7JWA6_9LILI</name>
<dbReference type="Proteomes" id="UP001055439">
    <property type="component" value="Chromosome 4"/>
</dbReference>
<accession>A0A9E7JWA6</accession>
<gene>
    <name evidence="1" type="ORF">MUK42_35607</name>
</gene>
<sequence>MTAGGDPWSLPPPYNKHLIVQEKEGKRKGVGFAGVLICSQETNRDSKREDWKFVVSFGLSWCLTW</sequence>
<keyword evidence="2" id="KW-1185">Reference proteome</keyword>
<organism evidence="1 2">
    <name type="scientific">Musa troglodytarum</name>
    <name type="common">fe'i banana</name>
    <dbReference type="NCBI Taxonomy" id="320322"/>
    <lineage>
        <taxon>Eukaryota</taxon>
        <taxon>Viridiplantae</taxon>
        <taxon>Streptophyta</taxon>
        <taxon>Embryophyta</taxon>
        <taxon>Tracheophyta</taxon>
        <taxon>Spermatophyta</taxon>
        <taxon>Magnoliopsida</taxon>
        <taxon>Liliopsida</taxon>
        <taxon>Zingiberales</taxon>
        <taxon>Musaceae</taxon>
        <taxon>Musa</taxon>
    </lineage>
</organism>
<reference evidence="1" key="1">
    <citation type="submission" date="2022-05" db="EMBL/GenBank/DDBJ databases">
        <title>The Musa troglodytarum L. genome provides insights into the mechanism of non-climacteric behaviour and enrichment of carotenoids.</title>
        <authorList>
            <person name="Wang J."/>
        </authorList>
    </citation>
    <scope>NUCLEOTIDE SEQUENCE</scope>
    <source>
        <tissue evidence="1">Leaf</tissue>
    </source>
</reference>
<evidence type="ECO:0000313" key="2">
    <source>
        <dbReference type="Proteomes" id="UP001055439"/>
    </source>
</evidence>
<proteinExistence type="predicted"/>
<evidence type="ECO:0000313" key="1">
    <source>
        <dbReference type="EMBL" id="URD96030.1"/>
    </source>
</evidence>
<protein>
    <submittedName>
        <fullName evidence="1">Uncharacterized protein</fullName>
    </submittedName>
</protein>
<dbReference type="AlphaFoldDB" id="A0A9E7JWA6"/>
<dbReference type="EMBL" id="CP097506">
    <property type="protein sequence ID" value="URD96030.1"/>
    <property type="molecule type" value="Genomic_DNA"/>
</dbReference>